<keyword evidence="9" id="KW-1185">Reference proteome</keyword>
<dbReference type="FunFam" id="1.20.1250.10:FF:000009">
    <property type="entry name" value="Growth hormone"/>
    <property type="match status" value="1"/>
</dbReference>
<comment type="function">
    <text evidence="1">Growth hormone plays an important role in growth control and is involved in the regulation of several anabolic processes. Implicated as an osmoregulatory substance important for seawater adaptation.</text>
</comment>
<accession>A0AAZ3R363</accession>
<evidence type="ECO:0000256" key="2">
    <source>
        <dbReference type="ARBA" id="ARBA00004613"/>
    </source>
</evidence>
<dbReference type="GO" id="GO:0046427">
    <property type="term" value="P:positive regulation of receptor signaling pathway via JAK-STAT"/>
    <property type="evidence" value="ECO:0007669"/>
    <property type="project" value="TreeGrafter"/>
</dbReference>
<keyword evidence="5 7" id="KW-0372">Hormone</keyword>
<dbReference type="GO" id="GO:0005615">
    <property type="term" value="C:extracellular space"/>
    <property type="evidence" value="ECO:0007669"/>
    <property type="project" value="InterPro"/>
</dbReference>
<evidence type="ECO:0000256" key="6">
    <source>
        <dbReference type="ARBA" id="ARBA00023157"/>
    </source>
</evidence>
<evidence type="ECO:0000256" key="5">
    <source>
        <dbReference type="ARBA" id="ARBA00022702"/>
    </source>
</evidence>
<comment type="similarity">
    <text evidence="3 7">Belongs to the somatotropin/prolactin family.</text>
</comment>
<dbReference type="InterPro" id="IPR018116">
    <property type="entry name" value="Somatotropin_CS"/>
</dbReference>
<dbReference type="Gene3D" id="1.20.1250.10">
    <property type="match status" value="1"/>
</dbReference>
<dbReference type="GO" id="GO:0045927">
    <property type="term" value="P:positive regulation of growth"/>
    <property type="evidence" value="ECO:0007669"/>
    <property type="project" value="TreeGrafter"/>
</dbReference>
<dbReference type="Ensembl" id="ENSOTST00005187006.1">
    <property type="protein sequence ID" value="ENSOTSP00005134579.1"/>
    <property type="gene ID" value="ENSOTSG00005050987.1"/>
</dbReference>
<evidence type="ECO:0000256" key="1">
    <source>
        <dbReference type="ARBA" id="ARBA00002736"/>
    </source>
</evidence>
<reference evidence="9" key="1">
    <citation type="journal article" date="2018" name="PLoS ONE">
        <title>Chinook salmon (Oncorhynchus tshawytscha) genome and transcriptome.</title>
        <authorList>
            <person name="Christensen K.A."/>
            <person name="Leong J.S."/>
            <person name="Sakhrani D."/>
            <person name="Biagi C.A."/>
            <person name="Minkley D.R."/>
            <person name="Withler R.E."/>
            <person name="Rondeau E.B."/>
            <person name="Koop B.F."/>
            <person name="Devlin R.H."/>
        </authorList>
    </citation>
    <scope>NUCLEOTIDE SEQUENCE [LARGE SCALE GENOMIC DNA]</scope>
</reference>
<dbReference type="SUPFAM" id="SSF47266">
    <property type="entry name" value="4-helical cytokines"/>
    <property type="match status" value="1"/>
</dbReference>
<dbReference type="InterPro" id="IPR034975">
    <property type="entry name" value="Somatotropin"/>
</dbReference>
<keyword evidence="4" id="KW-0964">Secreted</keyword>
<dbReference type="GO" id="GO:0051050">
    <property type="term" value="P:positive regulation of transport"/>
    <property type="evidence" value="ECO:0007669"/>
    <property type="project" value="UniProtKB-ARBA"/>
</dbReference>
<dbReference type="PANTHER" id="PTHR11417:SF2">
    <property type="entry name" value="SOMATOTROPIN"/>
    <property type="match status" value="1"/>
</dbReference>
<dbReference type="PROSITE" id="PS00338">
    <property type="entry name" value="SOMATOTROPIN_2"/>
    <property type="match status" value="1"/>
</dbReference>
<protein>
    <submittedName>
        <fullName evidence="8">Growth hormone 1</fullName>
    </submittedName>
</protein>
<dbReference type="GO" id="GO:0005131">
    <property type="term" value="F:growth hormone receptor binding"/>
    <property type="evidence" value="ECO:0007669"/>
    <property type="project" value="InterPro"/>
</dbReference>
<evidence type="ECO:0000256" key="4">
    <source>
        <dbReference type="ARBA" id="ARBA00022525"/>
    </source>
</evidence>
<dbReference type="GeneTree" id="ENSGT00950000182818"/>
<reference evidence="8" key="3">
    <citation type="submission" date="2025-09" db="UniProtKB">
        <authorList>
            <consortium name="Ensembl"/>
        </authorList>
    </citation>
    <scope>IDENTIFICATION</scope>
</reference>
<dbReference type="PANTHER" id="PTHR11417">
    <property type="entry name" value="SOMATOTROPIN,PROLACTIN"/>
    <property type="match status" value="1"/>
</dbReference>
<organism evidence="8 9">
    <name type="scientific">Oncorhynchus tshawytscha</name>
    <name type="common">Chinook salmon</name>
    <name type="synonym">Salmo tshawytscha</name>
    <dbReference type="NCBI Taxonomy" id="74940"/>
    <lineage>
        <taxon>Eukaryota</taxon>
        <taxon>Metazoa</taxon>
        <taxon>Chordata</taxon>
        <taxon>Craniata</taxon>
        <taxon>Vertebrata</taxon>
        <taxon>Euteleostomi</taxon>
        <taxon>Actinopterygii</taxon>
        <taxon>Neopterygii</taxon>
        <taxon>Teleostei</taxon>
        <taxon>Protacanthopterygii</taxon>
        <taxon>Salmoniformes</taxon>
        <taxon>Salmonidae</taxon>
        <taxon>Salmoninae</taxon>
        <taxon>Oncorhynchus</taxon>
    </lineage>
</organism>
<dbReference type="InterPro" id="IPR009079">
    <property type="entry name" value="4_helix_cytokine-like_core"/>
</dbReference>
<dbReference type="InterPro" id="IPR001400">
    <property type="entry name" value="Somatotropin/Prolactin"/>
</dbReference>
<dbReference type="GO" id="GO:0031667">
    <property type="term" value="P:response to nutrient levels"/>
    <property type="evidence" value="ECO:0007669"/>
    <property type="project" value="TreeGrafter"/>
</dbReference>
<dbReference type="AlphaFoldDB" id="A0AAZ3R363"/>
<dbReference type="PROSITE" id="PS00266">
    <property type="entry name" value="SOMATOTROPIN_1"/>
    <property type="match status" value="1"/>
</dbReference>
<dbReference type="GO" id="GO:0048513">
    <property type="term" value="P:animal organ development"/>
    <property type="evidence" value="ECO:0007669"/>
    <property type="project" value="TreeGrafter"/>
</dbReference>
<keyword evidence="6" id="KW-1015">Disulfide bond</keyword>
<evidence type="ECO:0000313" key="8">
    <source>
        <dbReference type="Ensembl" id="ENSOTSP00005134579.1"/>
    </source>
</evidence>
<comment type="subcellular location">
    <subcellularLocation>
        <location evidence="2 7">Secreted</location>
    </subcellularLocation>
</comment>
<dbReference type="PRINTS" id="PR00836">
    <property type="entry name" value="SOMATOTROPIN"/>
</dbReference>
<evidence type="ECO:0000256" key="3">
    <source>
        <dbReference type="ARBA" id="ARBA00008474"/>
    </source>
</evidence>
<proteinExistence type="inferred from homology"/>
<name>A0AAZ3R363_ONCTS</name>
<reference evidence="8" key="2">
    <citation type="submission" date="2025-08" db="UniProtKB">
        <authorList>
            <consortium name="Ensembl"/>
        </authorList>
    </citation>
    <scope>IDENTIFICATION</scope>
</reference>
<dbReference type="Pfam" id="PF00103">
    <property type="entry name" value="Hormone_1"/>
    <property type="match status" value="1"/>
</dbReference>
<dbReference type="GO" id="GO:0070186">
    <property type="term" value="F:growth hormone activity"/>
    <property type="evidence" value="ECO:0007669"/>
    <property type="project" value="TreeGrafter"/>
</dbReference>
<dbReference type="CDD" id="cd10285">
    <property type="entry name" value="somatotropin_like"/>
    <property type="match status" value="1"/>
</dbReference>
<gene>
    <name evidence="8" type="primary">gh1</name>
</gene>
<sequence length="302" mass="34524">MVIVPSSHTKTGPINERWQMDENVMFPPIDTLKHGFPIYKNSGPKQTTTYSTDHRTFKLSNHPWQLRVKMGQVFLLMPVLLVSCFLSQGAAIENQRLFNIAVSRVQHLHLLAQKMFNDFDGTLLPDERRQLNKIFLLDFCNSDSIVSPVDKHETQKSSVLKLLHISFRLIESWEYPSQTLIISNSLMVRNANQISEKLSDLKVGINLLITGSQDGLLSLDDNDSQQLPPYGNYYQNLGGDGNVRRNYELLACFKKDMHKVETYLTVAKCRKSLERQPARAYLQGSVSQIQIRPCPALRCIFN</sequence>
<dbReference type="Proteomes" id="UP000694402">
    <property type="component" value="Unassembled WGS sequence"/>
</dbReference>
<evidence type="ECO:0000313" key="9">
    <source>
        <dbReference type="Proteomes" id="UP000694402"/>
    </source>
</evidence>
<dbReference type="GO" id="GO:0060396">
    <property type="term" value="P:growth hormone receptor signaling pathway"/>
    <property type="evidence" value="ECO:0007669"/>
    <property type="project" value="TreeGrafter"/>
</dbReference>
<evidence type="ECO:0000256" key="7">
    <source>
        <dbReference type="RuleBase" id="RU003618"/>
    </source>
</evidence>